<name>A0A2P2E3T4_9LEPT</name>
<dbReference type="AlphaFoldDB" id="A0A2P2E3T4"/>
<evidence type="ECO:0000313" key="2">
    <source>
        <dbReference type="Proteomes" id="UP000245133"/>
    </source>
</evidence>
<comment type="caution">
    <text evidence="1">The sequence shown here is derived from an EMBL/GenBank/DDBJ whole genome shotgun (WGS) entry which is preliminary data.</text>
</comment>
<reference evidence="1 2" key="1">
    <citation type="submission" date="2018-02" db="EMBL/GenBank/DDBJ databases">
        <title>Novel Leptospira species isolated from soil and water in Japan.</title>
        <authorList>
            <person name="Nakao R."/>
            <person name="Masuzawa T."/>
        </authorList>
    </citation>
    <scope>NUCLEOTIDE SEQUENCE [LARGE SCALE GENOMIC DNA]</scope>
    <source>
        <strain evidence="1 2">YH101</strain>
    </source>
</reference>
<proteinExistence type="predicted"/>
<dbReference type="RefSeq" id="WP_244594439.1">
    <property type="nucleotide sequence ID" value="NZ_BFBB01000008.1"/>
</dbReference>
<evidence type="ECO:0000313" key="1">
    <source>
        <dbReference type="EMBL" id="GBF51486.1"/>
    </source>
</evidence>
<protein>
    <submittedName>
        <fullName evidence="1">Uncharacterized protein</fullName>
    </submittedName>
</protein>
<dbReference type="Proteomes" id="UP000245133">
    <property type="component" value="Unassembled WGS sequence"/>
</dbReference>
<accession>A0A2P2E3T4</accession>
<organism evidence="1 2">
    <name type="scientific">Leptospira ryugenii</name>
    <dbReference type="NCBI Taxonomy" id="1917863"/>
    <lineage>
        <taxon>Bacteria</taxon>
        <taxon>Pseudomonadati</taxon>
        <taxon>Spirochaetota</taxon>
        <taxon>Spirochaetia</taxon>
        <taxon>Leptospirales</taxon>
        <taxon>Leptospiraceae</taxon>
        <taxon>Leptospira</taxon>
    </lineage>
</organism>
<gene>
    <name evidence="1" type="ORF">LPTSP4_30240</name>
</gene>
<keyword evidence="2" id="KW-1185">Reference proteome</keyword>
<dbReference type="EMBL" id="BFBB01000008">
    <property type="protein sequence ID" value="GBF51486.1"/>
    <property type="molecule type" value="Genomic_DNA"/>
</dbReference>
<sequence>MSKFSMPATVSPLPSSPTEAIDVLKAEMYSPLWEARLLDLMKLAEKSDKNTWALIYQLVREADSGRLTWGYHKPILSGLVYLLSYLGDSKSYRILVNYIKSLDRPIPIGALELISDLLPTFPELDVKEIFEIAKNSNELKSAFGVMALCKFTFENRLNDSEKDALKEFLSTYKNYSYYLTDLIESTLEYLAEGDKSPEHLLNDLNELF</sequence>